<keyword evidence="4 5" id="KW-0472">Membrane</keyword>
<evidence type="ECO:0000256" key="1">
    <source>
        <dbReference type="ARBA" id="ARBA00022475"/>
    </source>
</evidence>
<feature type="transmembrane region" description="Helical" evidence="5">
    <location>
        <begin position="141"/>
        <end position="159"/>
    </location>
</feature>
<reference evidence="6 7" key="1">
    <citation type="submission" date="2018-06" db="EMBL/GenBank/DDBJ databases">
        <authorList>
            <consortium name="Pathogen Informatics"/>
            <person name="Doyle S."/>
        </authorList>
    </citation>
    <scope>NUCLEOTIDE SEQUENCE [LARGE SCALE GENOMIC DNA]</scope>
    <source>
        <strain evidence="6 7">NCTC11088</strain>
    </source>
</reference>
<evidence type="ECO:0000256" key="4">
    <source>
        <dbReference type="ARBA" id="ARBA00023136"/>
    </source>
</evidence>
<dbReference type="AlphaFoldDB" id="A0A379DEZ9"/>
<feature type="transmembrane region" description="Helical" evidence="5">
    <location>
        <begin position="34"/>
        <end position="53"/>
    </location>
</feature>
<proteinExistence type="predicted"/>
<feature type="transmembrane region" description="Helical" evidence="5">
    <location>
        <begin position="112"/>
        <end position="135"/>
    </location>
</feature>
<dbReference type="EMBL" id="UGTH01000001">
    <property type="protein sequence ID" value="SUB76330.1"/>
    <property type="molecule type" value="Genomic_DNA"/>
</dbReference>
<evidence type="ECO:0000256" key="5">
    <source>
        <dbReference type="SAM" id="Phobius"/>
    </source>
</evidence>
<keyword evidence="2 5" id="KW-0812">Transmembrane</keyword>
<feature type="transmembrane region" description="Helical" evidence="5">
    <location>
        <begin position="6"/>
        <end position="27"/>
    </location>
</feature>
<evidence type="ECO:0000256" key="2">
    <source>
        <dbReference type="ARBA" id="ARBA00022692"/>
    </source>
</evidence>
<dbReference type="Pfam" id="PF02659">
    <property type="entry name" value="Mntp"/>
    <property type="match status" value="1"/>
</dbReference>
<sequence length="191" mass="21655">MNSFLYIVIVSVILSIDLIISTMAAASQFVEKDLWKLVVVGFIFAIGQTNSLHFGNNILSRTFFTGEVSLTNLLHIVSSVLFIVVGLYILYRHFKLKNRYESRIDKLPIKSLVITGIITISIAFILGLSMAFLDVFITNKVFYIFLLISILIATVGNIVGFRYGLYFQKHFSFIGLLISIFVAIYILFSRF</sequence>
<evidence type="ECO:0008006" key="8">
    <source>
        <dbReference type="Google" id="ProtNLM"/>
    </source>
</evidence>
<keyword evidence="1" id="KW-1003">Cell membrane</keyword>
<name>A0A379DEZ9_9FIRM</name>
<evidence type="ECO:0000313" key="7">
    <source>
        <dbReference type="Proteomes" id="UP000254777"/>
    </source>
</evidence>
<dbReference type="InterPro" id="IPR003810">
    <property type="entry name" value="Mntp/YtaF"/>
</dbReference>
<feature type="transmembrane region" description="Helical" evidence="5">
    <location>
        <begin position="171"/>
        <end position="188"/>
    </location>
</feature>
<feature type="transmembrane region" description="Helical" evidence="5">
    <location>
        <begin position="73"/>
        <end position="91"/>
    </location>
</feature>
<evidence type="ECO:0000256" key="3">
    <source>
        <dbReference type="ARBA" id="ARBA00022989"/>
    </source>
</evidence>
<protein>
    <recommendedName>
        <fullName evidence="8">Sporulation protein YtaF</fullName>
    </recommendedName>
</protein>
<keyword evidence="3 5" id="KW-1133">Transmembrane helix</keyword>
<accession>A0A379DEZ9</accession>
<gene>
    <name evidence="6" type="ORF">NCTC11088_02147</name>
</gene>
<organism evidence="6 7">
    <name type="scientific">Peptoniphilus indolicus</name>
    <dbReference type="NCBI Taxonomy" id="33030"/>
    <lineage>
        <taxon>Bacteria</taxon>
        <taxon>Bacillati</taxon>
        <taxon>Bacillota</taxon>
        <taxon>Tissierellia</taxon>
        <taxon>Tissierellales</taxon>
        <taxon>Peptoniphilaceae</taxon>
        <taxon>Peptoniphilus</taxon>
    </lineage>
</organism>
<dbReference type="RefSeq" id="WP_004822292.1">
    <property type="nucleotide sequence ID" value="NZ_UGTH01000001.1"/>
</dbReference>
<dbReference type="Proteomes" id="UP000254777">
    <property type="component" value="Unassembled WGS sequence"/>
</dbReference>
<evidence type="ECO:0000313" key="6">
    <source>
        <dbReference type="EMBL" id="SUB76330.1"/>
    </source>
</evidence>